<protein>
    <submittedName>
        <fullName evidence="1">Uncharacterized protein</fullName>
    </submittedName>
</protein>
<dbReference type="EMBL" id="CM046388">
    <property type="protein sequence ID" value="KAI8572301.1"/>
    <property type="molecule type" value="Genomic_DNA"/>
</dbReference>
<name>A0ACC0Q4C6_RHOML</name>
<organism evidence="1 2">
    <name type="scientific">Rhododendron molle</name>
    <name type="common">Chinese azalea</name>
    <name type="synonym">Azalea mollis</name>
    <dbReference type="NCBI Taxonomy" id="49168"/>
    <lineage>
        <taxon>Eukaryota</taxon>
        <taxon>Viridiplantae</taxon>
        <taxon>Streptophyta</taxon>
        <taxon>Embryophyta</taxon>
        <taxon>Tracheophyta</taxon>
        <taxon>Spermatophyta</taxon>
        <taxon>Magnoliopsida</taxon>
        <taxon>eudicotyledons</taxon>
        <taxon>Gunneridae</taxon>
        <taxon>Pentapetalae</taxon>
        <taxon>asterids</taxon>
        <taxon>Ericales</taxon>
        <taxon>Ericaceae</taxon>
        <taxon>Ericoideae</taxon>
        <taxon>Rhodoreae</taxon>
        <taxon>Rhododendron</taxon>
    </lineage>
</organism>
<comment type="caution">
    <text evidence="1">The sequence shown here is derived from an EMBL/GenBank/DDBJ whole genome shotgun (WGS) entry which is preliminary data.</text>
</comment>
<keyword evidence="2" id="KW-1185">Reference proteome</keyword>
<gene>
    <name evidence="1" type="ORF">RHMOL_Rhmol01G0186800</name>
</gene>
<evidence type="ECO:0000313" key="2">
    <source>
        <dbReference type="Proteomes" id="UP001062846"/>
    </source>
</evidence>
<accession>A0ACC0Q4C6</accession>
<dbReference type="Proteomes" id="UP001062846">
    <property type="component" value="Chromosome 1"/>
</dbReference>
<evidence type="ECO:0000313" key="1">
    <source>
        <dbReference type="EMBL" id="KAI8572301.1"/>
    </source>
</evidence>
<proteinExistence type="predicted"/>
<sequence>MRNTPPKQPLNYGNSADLPSPCLPSLGFQTNKTKLHVGSNSAVPSQGVNDKPTNREK</sequence>
<reference evidence="1" key="1">
    <citation type="submission" date="2022-02" db="EMBL/GenBank/DDBJ databases">
        <title>Plant Genome Project.</title>
        <authorList>
            <person name="Zhang R.-G."/>
        </authorList>
    </citation>
    <scope>NUCLEOTIDE SEQUENCE</scope>
    <source>
        <strain evidence="1">AT1</strain>
    </source>
</reference>